<accession>A0A514LK73</accession>
<name>A0A514LK73_9BACI</name>
<dbReference type="KEGG" id="sale:EPH95_14495"/>
<dbReference type="AlphaFoldDB" id="A0A514LK73"/>
<keyword evidence="1" id="KW-0808">Transferase</keyword>
<dbReference type="Proteomes" id="UP000319756">
    <property type="component" value="Chromosome"/>
</dbReference>
<evidence type="ECO:0000313" key="2">
    <source>
        <dbReference type="Proteomes" id="UP000319756"/>
    </source>
</evidence>
<dbReference type="OrthoDB" id="9810452at2"/>
<gene>
    <name evidence="1" type="ORF">EPH95_14495</name>
</gene>
<proteinExistence type="predicted"/>
<dbReference type="Gene3D" id="1.20.120.330">
    <property type="entry name" value="Nucleotidyltransferases domain 2"/>
    <property type="match status" value="1"/>
</dbReference>
<keyword evidence="2" id="KW-1185">Reference proteome</keyword>
<dbReference type="SUPFAM" id="SSF81593">
    <property type="entry name" value="Nucleotidyltransferase substrate binding subunit/domain"/>
    <property type="match status" value="1"/>
</dbReference>
<reference evidence="2" key="1">
    <citation type="submission" date="2019-01" db="EMBL/GenBank/DDBJ databases">
        <title>Genomic analysis of Salicibibacter sp. NKC3-5.</title>
        <authorList>
            <person name="Oh Y.J."/>
        </authorList>
    </citation>
    <scope>NUCLEOTIDE SEQUENCE [LARGE SCALE GENOMIC DNA]</scope>
    <source>
        <strain evidence="2">NKC3-5</strain>
    </source>
</reference>
<dbReference type="InterPro" id="IPR010235">
    <property type="entry name" value="HepT"/>
</dbReference>
<dbReference type="GO" id="GO:0016740">
    <property type="term" value="F:transferase activity"/>
    <property type="evidence" value="ECO:0007669"/>
    <property type="project" value="UniProtKB-KW"/>
</dbReference>
<protein>
    <submittedName>
        <fullName evidence="1">Nucleotidyltransferase</fullName>
    </submittedName>
</protein>
<sequence>MGRLQERIATADKALKTLEEIHDIEKPSAIQRDAFIQRFEYTFESVWKLGKEYLREIEGLDYGSPKRVVRASREVALLSAEETVAALEMADDRNLTMINHV</sequence>
<dbReference type="Pfam" id="PF08780">
    <property type="entry name" value="NTase_sub_bind"/>
    <property type="match status" value="1"/>
</dbReference>
<organism evidence="1 2">
    <name type="scientific">Salicibibacter halophilus</name>
    <dbReference type="NCBI Taxonomy" id="2502791"/>
    <lineage>
        <taxon>Bacteria</taxon>
        <taxon>Bacillati</taxon>
        <taxon>Bacillota</taxon>
        <taxon>Bacilli</taxon>
        <taxon>Bacillales</taxon>
        <taxon>Bacillaceae</taxon>
        <taxon>Salicibibacter</taxon>
    </lineage>
</organism>
<dbReference type="EMBL" id="CP035485">
    <property type="protein sequence ID" value="QDI92249.1"/>
    <property type="molecule type" value="Genomic_DNA"/>
</dbReference>
<dbReference type="RefSeq" id="WP_142090759.1">
    <property type="nucleotide sequence ID" value="NZ_CP035485.1"/>
</dbReference>
<evidence type="ECO:0000313" key="1">
    <source>
        <dbReference type="EMBL" id="QDI92249.1"/>
    </source>
</evidence>